<evidence type="ECO:0000313" key="3">
    <source>
        <dbReference type="EMBL" id="MFC7184679.1"/>
    </source>
</evidence>
<organism evidence="3 4">
    <name type="scientific">Kitasatospora paranensis</name>
    <dbReference type="NCBI Taxonomy" id="258053"/>
    <lineage>
        <taxon>Bacteria</taxon>
        <taxon>Bacillati</taxon>
        <taxon>Actinomycetota</taxon>
        <taxon>Actinomycetes</taxon>
        <taxon>Kitasatosporales</taxon>
        <taxon>Streptomycetaceae</taxon>
        <taxon>Kitasatospora</taxon>
    </lineage>
</organism>
<name>A0ABW2G8R0_9ACTN</name>
<comment type="caution">
    <text evidence="3">The sequence shown here is derived from an EMBL/GenBank/DDBJ whole genome shotgun (WGS) entry which is preliminary data.</text>
</comment>
<dbReference type="EMBL" id="JBHTAJ010000113">
    <property type="protein sequence ID" value="MFC7184679.1"/>
    <property type="molecule type" value="Genomic_DNA"/>
</dbReference>
<dbReference type="RefSeq" id="WP_380232872.1">
    <property type="nucleotide sequence ID" value="NZ_JBHSVH010000002.1"/>
</dbReference>
<feature type="signal peptide" evidence="2">
    <location>
        <begin position="1"/>
        <end position="32"/>
    </location>
</feature>
<evidence type="ECO:0008006" key="5">
    <source>
        <dbReference type="Google" id="ProtNLM"/>
    </source>
</evidence>
<feature type="chain" id="PRO_5045535966" description="Lipoprotein" evidence="2">
    <location>
        <begin position="33"/>
        <end position="192"/>
    </location>
</feature>
<dbReference type="Proteomes" id="UP001596435">
    <property type="component" value="Unassembled WGS sequence"/>
</dbReference>
<gene>
    <name evidence="3" type="ORF">ACFQMG_34525</name>
</gene>
<keyword evidence="2" id="KW-0732">Signal</keyword>
<proteinExistence type="predicted"/>
<sequence>MDARTAVVPFRTVFRRRAVGFAGLVVAAGAVAACGPTASPAADGAPSGGPSPSASASAPASPGSPSPSASPTASPEPGSPTGPGIAVGEPAPTARRMPATGYSLQDGTHLTVYFFGGVCDQYGLRADESVTGQVRVQVVITKPAGPGKACPQLVKQESVSTQLARPLDGRKVVDLGSGTTLGVTGDMPGGPR</sequence>
<evidence type="ECO:0000313" key="4">
    <source>
        <dbReference type="Proteomes" id="UP001596435"/>
    </source>
</evidence>
<dbReference type="PROSITE" id="PS51257">
    <property type="entry name" value="PROKAR_LIPOPROTEIN"/>
    <property type="match status" value="1"/>
</dbReference>
<feature type="region of interest" description="Disordered" evidence="1">
    <location>
        <begin position="38"/>
        <end position="100"/>
    </location>
</feature>
<evidence type="ECO:0000256" key="2">
    <source>
        <dbReference type="SAM" id="SignalP"/>
    </source>
</evidence>
<accession>A0ABW2G8R0</accession>
<keyword evidence="4" id="KW-1185">Reference proteome</keyword>
<evidence type="ECO:0000256" key="1">
    <source>
        <dbReference type="SAM" id="MobiDB-lite"/>
    </source>
</evidence>
<feature type="compositionally biased region" description="Low complexity" evidence="1">
    <location>
        <begin position="38"/>
        <end position="76"/>
    </location>
</feature>
<protein>
    <recommendedName>
        <fullName evidence="5">Lipoprotein</fullName>
    </recommendedName>
</protein>
<reference evidence="4" key="1">
    <citation type="journal article" date="2019" name="Int. J. Syst. Evol. Microbiol.">
        <title>The Global Catalogue of Microorganisms (GCM) 10K type strain sequencing project: providing services to taxonomists for standard genome sequencing and annotation.</title>
        <authorList>
            <consortium name="The Broad Institute Genomics Platform"/>
            <consortium name="The Broad Institute Genome Sequencing Center for Infectious Disease"/>
            <person name="Wu L."/>
            <person name="Ma J."/>
        </authorList>
    </citation>
    <scope>NUCLEOTIDE SEQUENCE [LARGE SCALE GENOMIC DNA]</scope>
    <source>
        <strain evidence="4">CGMCC 1.12859</strain>
    </source>
</reference>